<dbReference type="CDD" id="cd07017">
    <property type="entry name" value="S14_ClpP_2"/>
    <property type="match status" value="1"/>
</dbReference>
<dbReference type="GO" id="GO:0004176">
    <property type="term" value="F:ATP-dependent peptidase activity"/>
    <property type="evidence" value="ECO:0007669"/>
    <property type="project" value="InterPro"/>
</dbReference>
<dbReference type="GO" id="GO:0004252">
    <property type="term" value="F:serine-type endopeptidase activity"/>
    <property type="evidence" value="ECO:0007669"/>
    <property type="project" value="UniProtKB-UniRule"/>
</dbReference>
<feature type="active site" description="Nucleophile" evidence="7">
    <location>
        <position position="101"/>
    </location>
</feature>
<organism evidence="10">
    <name type="scientific">Chorispora tenella</name>
    <name type="common">Crossflower</name>
    <name type="synonym">Raphanus tenellus</name>
    <dbReference type="NCBI Taxonomy" id="358662"/>
    <lineage>
        <taxon>Eukaryota</taxon>
        <taxon>Viridiplantae</taxon>
        <taxon>Streptophyta</taxon>
        <taxon>Embryophyta</taxon>
        <taxon>Tracheophyta</taxon>
        <taxon>Spermatophyta</taxon>
        <taxon>Magnoliopsida</taxon>
        <taxon>eudicotyledons</taxon>
        <taxon>Gunneridae</taxon>
        <taxon>Pentapetalae</taxon>
        <taxon>rosids</taxon>
        <taxon>malvids</taxon>
        <taxon>Brassicales</taxon>
        <taxon>Brassicaceae</taxon>
        <taxon>Chorisporeae</taxon>
        <taxon>Chorispora</taxon>
    </lineage>
</organism>
<dbReference type="GO" id="GO:0009368">
    <property type="term" value="C:endopeptidase Clp complex"/>
    <property type="evidence" value="ECO:0007669"/>
    <property type="project" value="TreeGrafter"/>
</dbReference>
<feature type="active site" evidence="7 8">
    <location>
        <position position="126"/>
    </location>
</feature>
<proteinExistence type="inferred from homology"/>
<keyword evidence="5 7" id="KW-0720">Serine protease</keyword>
<evidence type="ECO:0000256" key="5">
    <source>
        <dbReference type="ARBA" id="ARBA00022825"/>
    </source>
</evidence>
<dbReference type="EMBL" id="MK637697">
    <property type="protein sequence ID" value="QKK41111.1"/>
    <property type="molecule type" value="Genomic_DNA"/>
</dbReference>
<keyword evidence="2 10" id="KW-0934">Plastid</keyword>
<dbReference type="EMBL" id="KT456874">
    <property type="protein sequence ID" value="AMC30873.1"/>
    <property type="molecule type" value="Genomic_DNA"/>
</dbReference>
<name>A0A0Y0U6Z8_CHOTE</name>
<evidence type="ECO:0000256" key="2">
    <source>
        <dbReference type="ARBA" id="ARBA00022640"/>
    </source>
</evidence>
<keyword evidence="10" id="KW-0150">Chloroplast</keyword>
<comment type="similarity">
    <text evidence="1 7 9">Belongs to the peptidase S14 family.</text>
</comment>
<evidence type="ECO:0000256" key="8">
    <source>
        <dbReference type="PROSITE-ProRule" id="PRU10086"/>
    </source>
</evidence>
<dbReference type="HAMAP" id="MF_00444">
    <property type="entry name" value="ClpP"/>
    <property type="match status" value="1"/>
</dbReference>
<dbReference type="PRINTS" id="PR00127">
    <property type="entry name" value="CLPPROTEASEP"/>
</dbReference>
<dbReference type="GO" id="GO:0051117">
    <property type="term" value="F:ATPase binding"/>
    <property type="evidence" value="ECO:0007669"/>
    <property type="project" value="TreeGrafter"/>
</dbReference>
<dbReference type="SUPFAM" id="SSF52096">
    <property type="entry name" value="ClpP/crotonase"/>
    <property type="match status" value="1"/>
</dbReference>
<evidence type="ECO:0000256" key="7">
    <source>
        <dbReference type="HAMAP-Rule" id="MF_00444"/>
    </source>
</evidence>
<dbReference type="GeneID" id="56047138"/>
<comment type="function">
    <text evidence="7">Cleaves peptides in various proteins in a process that requires ATP hydrolysis. Has a chymotrypsin-like activity. Plays a major role in the degradation of misfolded proteins.</text>
</comment>
<dbReference type="Gene3D" id="3.90.226.10">
    <property type="entry name" value="2-enoyl-CoA Hydratase, Chain A, domain 1"/>
    <property type="match status" value="1"/>
</dbReference>
<evidence type="ECO:0000256" key="9">
    <source>
        <dbReference type="RuleBase" id="RU003567"/>
    </source>
</evidence>
<protein>
    <recommendedName>
        <fullName evidence="7 9">ATP-dependent Clp protease proteolytic subunit</fullName>
        <ecNumber evidence="7">3.4.21.92</ecNumber>
    </recommendedName>
    <alternativeName>
        <fullName evidence="7">Endopeptidase Clp</fullName>
    </alternativeName>
</protein>
<geneLocation type="chloroplast" evidence="10"/>
<evidence type="ECO:0000313" key="11">
    <source>
        <dbReference type="EMBL" id="QKK41111.1"/>
    </source>
</evidence>
<keyword evidence="4 7" id="KW-0378">Hydrolase</keyword>
<evidence type="ECO:0000256" key="6">
    <source>
        <dbReference type="ARBA" id="ARBA00034021"/>
    </source>
</evidence>
<dbReference type="GO" id="GO:0009570">
    <property type="term" value="C:chloroplast stroma"/>
    <property type="evidence" value="ECO:0007669"/>
    <property type="project" value="UniProtKB-SubCell"/>
</dbReference>
<dbReference type="Pfam" id="PF00574">
    <property type="entry name" value="CLP_protease"/>
    <property type="match status" value="1"/>
</dbReference>
<dbReference type="InterPro" id="IPR029045">
    <property type="entry name" value="ClpP/crotonase-like_dom_sf"/>
</dbReference>
<comment type="subcellular location">
    <subcellularLocation>
        <location evidence="7">Plastid</location>
        <location evidence="7">Chloroplast stroma</location>
    </subcellularLocation>
</comment>
<dbReference type="RefSeq" id="YP_009894651.1">
    <property type="nucleotide sequence ID" value="NC_049622.1"/>
</dbReference>
<keyword evidence="3 7" id="KW-0645">Protease</keyword>
<reference evidence="10" key="1">
    <citation type="submission" date="2015-08" db="EMBL/GenBank/DDBJ databases">
        <title>Biodiversity assessment using next-generation sequencing: comparison of phylogenetic and functional diversity between Nebraska grasslands.</title>
        <authorList>
            <person name="Ahrendsen D.L."/>
            <person name="Aust S.K."/>
            <person name="Kellar P.R."/>
        </authorList>
    </citation>
    <scope>NUCLEOTIDE SEQUENCE</scope>
</reference>
<evidence type="ECO:0000313" key="10">
    <source>
        <dbReference type="EMBL" id="AMC30873.1"/>
    </source>
</evidence>
<comment type="catalytic activity">
    <reaction evidence="6 7 8">
        <text>Hydrolysis of proteins to small peptides in the presence of ATP and magnesium. alpha-casein is the usual test substrate. In the absence of ATP, only oligopeptides shorter than five residues are hydrolyzed (such as succinyl-Leu-Tyr-|-NHMec, and Leu-Tyr-Leu-|-Tyr-Trp, in which cleavage of the -Tyr-|-Leu- and -Tyr-|-Trp bonds also occurs).</text>
        <dbReference type="EC" id="3.4.21.92"/>
    </reaction>
</comment>
<accession>A0A0Y0U6Z8</accession>
<dbReference type="AlphaFoldDB" id="A0A0Y0U6Z8"/>
<dbReference type="InterPro" id="IPR023562">
    <property type="entry name" value="ClpP/TepA"/>
</dbReference>
<evidence type="ECO:0000256" key="1">
    <source>
        <dbReference type="ARBA" id="ARBA00007039"/>
    </source>
</evidence>
<dbReference type="PANTHER" id="PTHR10381:SF15">
    <property type="entry name" value="CHLOROPLASTIC ATP-DEPENDENT CLP PROTEASE PROTEOLYTIC SUBUNIT 1"/>
    <property type="match status" value="1"/>
</dbReference>
<dbReference type="InterPro" id="IPR033135">
    <property type="entry name" value="ClpP_His_AS"/>
</dbReference>
<dbReference type="EC" id="3.4.21.92" evidence="7"/>
<dbReference type="PROSITE" id="PS00382">
    <property type="entry name" value="CLP_PROTEASE_HIS"/>
    <property type="match status" value="1"/>
</dbReference>
<gene>
    <name evidence="7 11" type="primary">clpP</name>
</gene>
<dbReference type="GO" id="GO:0006515">
    <property type="term" value="P:protein quality control for misfolded or incompletely synthesized proteins"/>
    <property type="evidence" value="ECO:0007669"/>
    <property type="project" value="TreeGrafter"/>
</dbReference>
<dbReference type="InterPro" id="IPR001907">
    <property type="entry name" value="ClpP"/>
</dbReference>
<evidence type="ECO:0000256" key="4">
    <source>
        <dbReference type="ARBA" id="ARBA00022801"/>
    </source>
</evidence>
<dbReference type="PANTHER" id="PTHR10381">
    <property type="entry name" value="ATP-DEPENDENT CLP PROTEASE PROTEOLYTIC SUBUNIT"/>
    <property type="match status" value="1"/>
</dbReference>
<reference evidence="11" key="2">
    <citation type="submission" date="2019-03" db="EMBL/GenBank/DDBJ databases">
        <authorList>
            <person name="Rigault P."/>
            <person name="Hohmann N."/>
            <person name="Wolf E."/>
            <person name="Koch M."/>
        </authorList>
    </citation>
    <scope>NUCLEOTIDE SEQUENCE</scope>
</reference>
<sequence length="200" mass="22006">MPIGVPKVFFSVAEDEEDSWVDVYNRLYRERFLFLGQEVNSETANQIMGLMVVSSIDDATRDLFLFINSPGGGVIPGVGLYDTIQIVPTDVHTICVGVAASVASLILLGGTITKRLACPNSRVMIHQPASSFFESPLGEFIMESDELILIRENLVGLYVQRTGKPGWVVSEDLERDVFMSPTEAQAHGIVDHVGYDLEVQ</sequence>
<evidence type="ECO:0000256" key="3">
    <source>
        <dbReference type="ARBA" id="ARBA00022670"/>
    </source>
</evidence>
<comment type="subunit">
    <text evidence="7">Component of the chloroplastic Clp protease core complex.</text>
</comment>